<evidence type="ECO:0000256" key="1">
    <source>
        <dbReference type="SAM" id="MobiDB-lite"/>
    </source>
</evidence>
<sequence>MPIYEYRCSDCEQIFEEWLKTFDEAPRSCPVCGGHADRIVSNTSFVLKGGGWYVTDYGNRSSTDSHAGANAEASANGDAGSNGSGGSNGPGGTGGSGGSADSGTAAASSGTATSGASPAKCASVAPSGGCAAASATGS</sequence>
<dbReference type="OrthoDB" id="9813321at2"/>
<accession>B8DLN9</accession>
<dbReference type="HOGENOM" id="CLU_136025_1_0_7"/>
<protein>
    <submittedName>
        <fullName evidence="3">Regulatory protein, FmdB family</fullName>
    </submittedName>
</protein>
<name>B8DLN9_NITV9</name>
<dbReference type="Pfam" id="PF09723">
    <property type="entry name" value="Zn_ribbon_8"/>
    <property type="match status" value="1"/>
</dbReference>
<dbReference type="SMART" id="SM00834">
    <property type="entry name" value="CxxC_CXXC_SSSS"/>
    <property type="match status" value="1"/>
</dbReference>
<feature type="domain" description="Putative regulatory protein FmdB zinc ribbon" evidence="2">
    <location>
        <begin position="1"/>
        <end position="41"/>
    </location>
</feature>
<dbReference type="PANTHER" id="PTHR34404:SF2">
    <property type="entry name" value="CONSERVED SERINE RICH PROTEIN"/>
    <property type="match status" value="1"/>
</dbReference>
<dbReference type="InterPro" id="IPR013429">
    <property type="entry name" value="Regulatory_FmdB_Zinc_ribbon"/>
</dbReference>
<evidence type="ECO:0000259" key="2">
    <source>
        <dbReference type="SMART" id="SM00834"/>
    </source>
</evidence>
<feature type="compositionally biased region" description="Gly residues" evidence="1">
    <location>
        <begin position="80"/>
        <end position="100"/>
    </location>
</feature>
<organism evidence="3">
    <name type="scientific">Nitratidesulfovibrio vulgaris (strain DSM 19637 / Miyazaki F)</name>
    <name type="common">Desulfovibrio vulgaris</name>
    <dbReference type="NCBI Taxonomy" id="883"/>
    <lineage>
        <taxon>Bacteria</taxon>
        <taxon>Pseudomonadati</taxon>
        <taxon>Thermodesulfobacteriota</taxon>
        <taxon>Desulfovibrionia</taxon>
        <taxon>Desulfovibrionales</taxon>
        <taxon>Desulfovibrionaceae</taxon>
        <taxon>Nitratidesulfovibrio</taxon>
    </lineage>
</organism>
<evidence type="ECO:0000313" key="3">
    <source>
        <dbReference type="EMBL" id="ACL08415.1"/>
    </source>
</evidence>
<dbReference type="STRING" id="883.DvMF_1467"/>
<dbReference type="EMBL" id="CP001197">
    <property type="protein sequence ID" value="ACL08415.1"/>
    <property type="molecule type" value="Genomic_DNA"/>
</dbReference>
<proteinExistence type="predicted"/>
<feature type="compositionally biased region" description="Low complexity" evidence="1">
    <location>
        <begin position="101"/>
        <end position="128"/>
    </location>
</feature>
<dbReference type="PANTHER" id="PTHR34404">
    <property type="entry name" value="REGULATORY PROTEIN, FMDB FAMILY"/>
    <property type="match status" value="1"/>
</dbReference>
<dbReference type="KEGG" id="dvm:DvMF_1467"/>
<dbReference type="eggNOG" id="COG2331">
    <property type="taxonomic scope" value="Bacteria"/>
</dbReference>
<feature type="compositionally biased region" description="Low complexity" evidence="1">
    <location>
        <begin position="67"/>
        <end position="79"/>
    </location>
</feature>
<gene>
    <name evidence="3" type="ordered locus">DvMF_1467</name>
</gene>
<feature type="region of interest" description="Disordered" evidence="1">
    <location>
        <begin position="59"/>
        <end position="128"/>
    </location>
</feature>
<dbReference type="NCBIfam" id="TIGR02605">
    <property type="entry name" value="CxxC_CxxC_SSSS"/>
    <property type="match status" value="1"/>
</dbReference>
<reference evidence="3" key="1">
    <citation type="submission" date="2008-10" db="EMBL/GenBank/DDBJ databases">
        <title>Complete sequence of Desulfovibrio vulgaris str. 'Miyazaki F'.</title>
        <authorList>
            <person name="Lucas S."/>
            <person name="Copeland A."/>
            <person name="Lapidus A."/>
            <person name="Glavina del Rio T."/>
            <person name="Dalin E."/>
            <person name="Tice H."/>
            <person name="Bruce D."/>
            <person name="Goodwin L."/>
            <person name="Pitluck S."/>
            <person name="Sims D."/>
            <person name="Brettin T."/>
            <person name="Detter J.C."/>
            <person name="Han C."/>
            <person name="Larimer F."/>
            <person name="Land M."/>
            <person name="Hauser L."/>
            <person name="Kyrpides N."/>
            <person name="Mikhailova N."/>
            <person name="Hazen T.C."/>
            <person name="Richardson P."/>
        </authorList>
    </citation>
    <scope>NUCLEOTIDE SEQUENCE</scope>
    <source>
        <strain evidence="3">Miyazaki F</strain>
    </source>
</reference>
<dbReference type="AlphaFoldDB" id="B8DLN9"/>